<name>A0AAE3H6V4_9BACT</name>
<evidence type="ECO:0000313" key="2">
    <source>
        <dbReference type="EMBL" id="MCP9765230.1"/>
    </source>
</evidence>
<evidence type="ECO:0000256" key="1">
    <source>
        <dbReference type="SAM" id="Phobius"/>
    </source>
</evidence>
<gene>
    <name evidence="2" type="ORF">EGI31_20030</name>
</gene>
<comment type="caution">
    <text evidence="2">The sequence shown here is derived from an EMBL/GenBank/DDBJ whole genome shotgun (WGS) entry which is preliminary data.</text>
</comment>
<keyword evidence="1" id="KW-0812">Transmembrane</keyword>
<feature type="transmembrane region" description="Helical" evidence="1">
    <location>
        <begin position="34"/>
        <end position="53"/>
    </location>
</feature>
<keyword evidence="3" id="KW-1185">Reference proteome</keyword>
<sequence>MKLLDTLILFGSIGFLVIWVDQFIYKSVPFSDTYFWLMLGLGGVMLAMYRRGIQKLKDNQGKKK</sequence>
<evidence type="ECO:0000313" key="3">
    <source>
        <dbReference type="Proteomes" id="UP001204144"/>
    </source>
</evidence>
<dbReference type="EMBL" id="RJUF01000181">
    <property type="protein sequence ID" value="MCP9765230.1"/>
    <property type="molecule type" value="Genomic_DNA"/>
</dbReference>
<dbReference type="AlphaFoldDB" id="A0AAE3H6V4"/>
<dbReference type="Proteomes" id="UP001204144">
    <property type="component" value="Unassembled WGS sequence"/>
</dbReference>
<keyword evidence="1" id="KW-0472">Membrane</keyword>
<keyword evidence="1" id="KW-1133">Transmembrane helix</keyword>
<feature type="transmembrane region" description="Helical" evidence="1">
    <location>
        <begin position="7"/>
        <end position="28"/>
    </location>
</feature>
<proteinExistence type="predicted"/>
<accession>A0AAE3H6V4</accession>
<protein>
    <submittedName>
        <fullName evidence="2">Uncharacterized protein</fullName>
    </submittedName>
</protein>
<organism evidence="2 3">
    <name type="scientific">Lacihabitans soyangensis</name>
    <dbReference type="NCBI Taxonomy" id="869394"/>
    <lineage>
        <taxon>Bacteria</taxon>
        <taxon>Pseudomonadati</taxon>
        <taxon>Bacteroidota</taxon>
        <taxon>Cytophagia</taxon>
        <taxon>Cytophagales</taxon>
        <taxon>Leadbetterellaceae</taxon>
        <taxon>Lacihabitans</taxon>
    </lineage>
</organism>
<reference evidence="2 3" key="1">
    <citation type="submission" date="2018-11" db="EMBL/GenBank/DDBJ databases">
        <title>Novel bacteria species description.</title>
        <authorList>
            <person name="Han J.-H."/>
        </authorList>
    </citation>
    <scope>NUCLEOTIDE SEQUENCE [LARGE SCALE GENOMIC DNA]</scope>
    <source>
        <strain evidence="2 3">KCTC23259</strain>
    </source>
</reference>
<dbReference type="RefSeq" id="WP_255038921.1">
    <property type="nucleotide sequence ID" value="NZ_RJUF01000181.1"/>
</dbReference>